<dbReference type="Proteomes" id="UP000014028">
    <property type="component" value="Unassembled WGS sequence"/>
</dbReference>
<proteinExistence type="predicted"/>
<accession>A0A9W5VQA0</accession>
<keyword evidence="2" id="KW-0812">Transmembrane</keyword>
<evidence type="ECO:0000256" key="1">
    <source>
        <dbReference type="SAM" id="Coils"/>
    </source>
</evidence>
<dbReference type="AlphaFoldDB" id="A0A9W5VQA0"/>
<dbReference type="EMBL" id="AHFK01000088">
    <property type="protein sequence ID" value="EOQ04496.1"/>
    <property type="molecule type" value="Genomic_DNA"/>
</dbReference>
<evidence type="ECO:0008006" key="5">
    <source>
        <dbReference type="Google" id="ProtNLM"/>
    </source>
</evidence>
<keyword evidence="2" id="KW-0472">Membrane</keyword>
<dbReference type="CDD" id="cd16428">
    <property type="entry name" value="TcpC_C"/>
    <property type="match status" value="1"/>
</dbReference>
<dbReference type="InterPro" id="IPR035628">
    <property type="entry name" value="TcpC_C"/>
</dbReference>
<evidence type="ECO:0000313" key="3">
    <source>
        <dbReference type="EMBL" id="EOQ04496.1"/>
    </source>
</evidence>
<gene>
    <name evidence="3" type="ORF">IKC_05998</name>
</gene>
<protein>
    <recommendedName>
        <fullName evidence="5">Conjugal transfer protein</fullName>
    </recommendedName>
</protein>
<evidence type="ECO:0000256" key="2">
    <source>
        <dbReference type="SAM" id="Phobius"/>
    </source>
</evidence>
<comment type="caution">
    <text evidence="3">The sequence shown here is derived from an EMBL/GenBank/DDBJ whole genome shotgun (WGS) entry which is preliminary data.</text>
</comment>
<evidence type="ECO:0000313" key="4">
    <source>
        <dbReference type="Proteomes" id="UP000014028"/>
    </source>
</evidence>
<organism evidence="3 4">
    <name type="scientific">Bacillus cereus VD184</name>
    <dbReference type="NCBI Taxonomy" id="1053242"/>
    <lineage>
        <taxon>Bacteria</taxon>
        <taxon>Bacillati</taxon>
        <taxon>Bacillota</taxon>
        <taxon>Bacilli</taxon>
        <taxon>Bacillales</taxon>
        <taxon>Bacillaceae</taxon>
        <taxon>Bacillus</taxon>
        <taxon>Bacillus cereus group</taxon>
    </lineage>
</organism>
<dbReference type="CDD" id="cd16386">
    <property type="entry name" value="TcpC_N"/>
    <property type="match status" value="1"/>
</dbReference>
<name>A0A9W5VQA0_BACCE</name>
<dbReference type="InterPro" id="IPR024735">
    <property type="entry name" value="TcpC"/>
</dbReference>
<feature type="coiled-coil region" evidence="1">
    <location>
        <begin position="202"/>
        <end position="229"/>
    </location>
</feature>
<dbReference type="Pfam" id="PF12642">
    <property type="entry name" value="TpcC"/>
    <property type="match status" value="1"/>
</dbReference>
<feature type="transmembrane region" description="Helical" evidence="2">
    <location>
        <begin position="37"/>
        <end position="55"/>
    </location>
</feature>
<sequence>MFQKIKQWFQNMKNGKEGEPRKALRVPSYKGRLIGKWLFWGILAWMFFVSCTTIFKTMKADAKITPQTETKQVVQKQNLASRPEAIEFARLFTKEYFTWKRGEEELRKRAERLKGYVSQTGDSQAGIETNGLQWDSDFLYATLLKVDETKENGSNVIFKVKYKLHRQKPDNSGEEVKEVWQQISVPIQTDGKAFVVNGLPQIVKVDEKANVKESEKEKEREEIKDVKTKKDIQEFLPTFFKSYTTASPKELAYVLDNSRVKGLEGAMKLDKVTSSKVYPGKTKGSYEVQTEVVLTDAHSETKMKTVYTLFVKEDGKQFVVTDLQN</sequence>
<reference evidence="3 4" key="1">
    <citation type="submission" date="2012-12" db="EMBL/GenBank/DDBJ databases">
        <title>The Genome Sequence of Bacillus cereus VD184.</title>
        <authorList>
            <consortium name="The Broad Institute Genome Sequencing Platform"/>
            <consortium name="The Broad Institute Genome Sequencing Center for Infectious Disease"/>
            <person name="Feldgarden M."/>
            <person name="Van der Auwera G.A."/>
            <person name="Mahillon J."/>
            <person name="Duprez V."/>
            <person name="Timmery S."/>
            <person name="Mattelet C."/>
            <person name="Dierick K."/>
            <person name="Sun M."/>
            <person name="Yu Z."/>
            <person name="Zhu L."/>
            <person name="Hu X."/>
            <person name="Shank E.B."/>
            <person name="Swiecicka I."/>
            <person name="Hansen B.M."/>
            <person name="Andrup L."/>
            <person name="Walker B."/>
            <person name="Young S.K."/>
            <person name="Zeng Q."/>
            <person name="Gargeya S."/>
            <person name="Fitzgerald M."/>
            <person name="Haas B."/>
            <person name="Abouelleil A."/>
            <person name="Alvarado L."/>
            <person name="Arachchi H.M."/>
            <person name="Berlin A.M."/>
            <person name="Chapman S.B."/>
            <person name="Dewar J."/>
            <person name="Goldberg J."/>
            <person name="Griggs A."/>
            <person name="Gujja S."/>
            <person name="Hansen M."/>
            <person name="Howarth C."/>
            <person name="Imamovic A."/>
            <person name="Larimer J."/>
            <person name="McCowan C."/>
            <person name="Murphy C."/>
            <person name="Neiman D."/>
            <person name="Pearson M."/>
            <person name="Priest M."/>
            <person name="Roberts A."/>
            <person name="Saif S."/>
            <person name="Shea T."/>
            <person name="Sisk P."/>
            <person name="Sykes S."/>
            <person name="Wortman J."/>
            <person name="Nusbaum C."/>
            <person name="Birren B."/>
        </authorList>
    </citation>
    <scope>NUCLEOTIDE SEQUENCE [LARGE SCALE GENOMIC DNA]</scope>
    <source>
        <strain evidence="3 4">VD184</strain>
    </source>
</reference>
<keyword evidence="1" id="KW-0175">Coiled coil</keyword>
<dbReference type="RefSeq" id="WP_016123646.1">
    <property type="nucleotide sequence ID" value="NZ_KB976840.1"/>
</dbReference>
<keyword evidence="2" id="KW-1133">Transmembrane helix</keyword>
<dbReference type="Gene3D" id="3.10.450.540">
    <property type="match status" value="2"/>
</dbReference>